<evidence type="ECO:0000256" key="5">
    <source>
        <dbReference type="HAMAP-Rule" id="MF_00376"/>
    </source>
</evidence>
<evidence type="ECO:0000313" key="7">
    <source>
        <dbReference type="EMBL" id="MBO8457994.1"/>
    </source>
</evidence>
<keyword evidence="5 7" id="KW-0418">Kinase</keyword>
<reference evidence="7" key="1">
    <citation type="submission" date="2020-10" db="EMBL/GenBank/DDBJ databases">
        <authorList>
            <person name="Gilroy R."/>
        </authorList>
    </citation>
    <scope>NUCLEOTIDE SEQUENCE</scope>
    <source>
        <strain evidence="7">10532</strain>
    </source>
</reference>
<keyword evidence="4 5" id="KW-0173">Coenzyme A biosynthesis</keyword>
<evidence type="ECO:0000256" key="4">
    <source>
        <dbReference type="ARBA" id="ARBA00022993"/>
    </source>
</evidence>
<keyword evidence="5" id="KW-0963">Cytoplasm</keyword>
<keyword evidence="5 7" id="KW-0808">Transferase</keyword>
<dbReference type="Proteomes" id="UP000823638">
    <property type="component" value="Unassembled WGS sequence"/>
</dbReference>
<dbReference type="InterPro" id="IPR027417">
    <property type="entry name" value="P-loop_NTPase"/>
</dbReference>
<dbReference type="GO" id="GO:0004140">
    <property type="term" value="F:dephospho-CoA kinase activity"/>
    <property type="evidence" value="ECO:0007669"/>
    <property type="project" value="UniProtKB-UniRule"/>
</dbReference>
<dbReference type="CDD" id="cd02022">
    <property type="entry name" value="DPCK"/>
    <property type="match status" value="1"/>
</dbReference>
<feature type="binding site" evidence="5">
    <location>
        <begin position="15"/>
        <end position="20"/>
    </location>
    <ligand>
        <name>ATP</name>
        <dbReference type="ChEBI" id="CHEBI:30616"/>
    </ligand>
</feature>
<proteinExistence type="inferred from homology"/>
<comment type="caution">
    <text evidence="7">The sequence shown here is derived from an EMBL/GenBank/DDBJ whole genome shotgun (WGS) entry which is preliminary data.</text>
</comment>
<evidence type="ECO:0000313" key="8">
    <source>
        <dbReference type="Proteomes" id="UP000823638"/>
    </source>
</evidence>
<dbReference type="AlphaFoldDB" id="A0A9D9HPM6"/>
<dbReference type="GO" id="GO:0005737">
    <property type="term" value="C:cytoplasm"/>
    <property type="evidence" value="ECO:0007669"/>
    <property type="project" value="UniProtKB-SubCell"/>
</dbReference>
<evidence type="ECO:0000256" key="6">
    <source>
        <dbReference type="NCBIfam" id="TIGR00152"/>
    </source>
</evidence>
<dbReference type="EC" id="2.7.1.24" evidence="5 6"/>
<accession>A0A9D9HPM6</accession>
<reference evidence="7" key="2">
    <citation type="journal article" date="2021" name="PeerJ">
        <title>Extensive microbial diversity within the chicken gut microbiome revealed by metagenomics and culture.</title>
        <authorList>
            <person name="Gilroy R."/>
            <person name="Ravi A."/>
            <person name="Getino M."/>
            <person name="Pursley I."/>
            <person name="Horton D.L."/>
            <person name="Alikhan N.F."/>
            <person name="Baker D."/>
            <person name="Gharbi K."/>
            <person name="Hall N."/>
            <person name="Watson M."/>
            <person name="Adriaenssens E.M."/>
            <person name="Foster-Nyarko E."/>
            <person name="Jarju S."/>
            <person name="Secka A."/>
            <person name="Antonio M."/>
            <person name="Oren A."/>
            <person name="Chaudhuri R.R."/>
            <person name="La Ragione R."/>
            <person name="Hildebrand F."/>
            <person name="Pallen M.J."/>
        </authorList>
    </citation>
    <scope>NUCLEOTIDE SEQUENCE</scope>
    <source>
        <strain evidence="7">10532</strain>
    </source>
</reference>
<comment type="pathway">
    <text evidence="5">Cofactor biosynthesis; coenzyme A biosynthesis; CoA from (R)-pantothenate: step 5/5.</text>
</comment>
<dbReference type="EMBL" id="JADIMM010000082">
    <property type="protein sequence ID" value="MBO8457994.1"/>
    <property type="molecule type" value="Genomic_DNA"/>
</dbReference>
<dbReference type="Gene3D" id="3.40.50.300">
    <property type="entry name" value="P-loop containing nucleotide triphosphate hydrolases"/>
    <property type="match status" value="1"/>
</dbReference>
<dbReference type="GO" id="GO:0015937">
    <property type="term" value="P:coenzyme A biosynthetic process"/>
    <property type="evidence" value="ECO:0007669"/>
    <property type="project" value="UniProtKB-UniRule"/>
</dbReference>
<organism evidence="7 8">
    <name type="scientific">Candidatus Gallitreponema excrementavium</name>
    <dbReference type="NCBI Taxonomy" id="2840840"/>
    <lineage>
        <taxon>Bacteria</taxon>
        <taxon>Pseudomonadati</taxon>
        <taxon>Spirochaetota</taxon>
        <taxon>Spirochaetia</taxon>
        <taxon>Spirochaetales</taxon>
        <taxon>Candidatus Gallitreponema</taxon>
    </lineage>
</organism>
<evidence type="ECO:0000256" key="3">
    <source>
        <dbReference type="ARBA" id="ARBA00022840"/>
    </source>
</evidence>
<dbReference type="HAMAP" id="MF_00376">
    <property type="entry name" value="Dephospho_CoA_kinase"/>
    <property type="match status" value="1"/>
</dbReference>
<evidence type="ECO:0000256" key="1">
    <source>
        <dbReference type="ARBA" id="ARBA00009018"/>
    </source>
</evidence>
<protein>
    <recommendedName>
        <fullName evidence="5 6">Dephospho-CoA kinase</fullName>
        <ecNumber evidence="5 6">2.7.1.24</ecNumber>
    </recommendedName>
    <alternativeName>
        <fullName evidence="5">Dephosphocoenzyme A kinase</fullName>
    </alternativeName>
</protein>
<dbReference type="SUPFAM" id="SSF52540">
    <property type="entry name" value="P-loop containing nucleoside triphosphate hydrolases"/>
    <property type="match status" value="1"/>
</dbReference>
<comment type="function">
    <text evidence="5">Catalyzes the phosphorylation of the 3'-hydroxyl group of dephosphocoenzyme A to form coenzyme A.</text>
</comment>
<keyword evidence="2 5" id="KW-0547">Nucleotide-binding</keyword>
<dbReference type="Pfam" id="PF01121">
    <property type="entry name" value="CoaE"/>
    <property type="match status" value="1"/>
</dbReference>
<dbReference type="GO" id="GO:0005524">
    <property type="term" value="F:ATP binding"/>
    <property type="evidence" value="ECO:0007669"/>
    <property type="project" value="UniProtKB-UniRule"/>
</dbReference>
<dbReference type="InterPro" id="IPR001977">
    <property type="entry name" value="Depp_CoAkinase"/>
</dbReference>
<dbReference type="NCBIfam" id="TIGR00152">
    <property type="entry name" value="dephospho-CoA kinase"/>
    <property type="match status" value="1"/>
</dbReference>
<comment type="subcellular location">
    <subcellularLocation>
        <location evidence="5">Cytoplasm</location>
    </subcellularLocation>
</comment>
<gene>
    <name evidence="5 7" type="primary">coaE</name>
    <name evidence="7" type="ORF">IAA81_07175</name>
</gene>
<name>A0A9D9HPM6_9SPIR</name>
<sequence length="206" mass="23400">MENKRFIIGLGGPTGGGKTAAGKILEKHGFLEIDTDAVSHRILDEKKNLILAEFSCEAGEKGLPLLDEQGNLLRKNLGKLLFSDSSLLKRHESIIYPELKKIIEGKILENRNRNIVVNGAVLYKIPEILSLCTFVLYIYSPFFTRLVRLIKRDKIPFPQLIERMKAQKNLFAKYSEQYADIVKVKNRGTLENLEKNLLTVLARYGL</sequence>
<evidence type="ECO:0000256" key="2">
    <source>
        <dbReference type="ARBA" id="ARBA00022741"/>
    </source>
</evidence>
<comment type="catalytic activity">
    <reaction evidence="5">
        <text>3'-dephospho-CoA + ATP = ADP + CoA + H(+)</text>
        <dbReference type="Rhea" id="RHEA:18245"/>
        <dbReference type="ChEBI" id="CHEBI:15378"/>
        <dbReference type="ChEBI" id="CHEBI:30616"/>
        <dbReference type="ChEBI" id="CHEBI:57287"/>
        <dbReference type="ChEBI" id="CHEBI:57328"/>
        <dbReference type="ChEBI" id="CHEBI:456216"/>
        <dbReference type="EC" id="2.7.1.24"/>
    </reaction>
</comment>
<keyword evidence="3 5" id="KW-0067">ATP-binding</keyword>
<comment type="similarity">
    <text evidence="1 5">Belongs to the CoaE family.</text>
</comment>
<dbReference type="PROSITE" id="PS51219">
    <property type="entry name" value="DPCK"/>
    <property type="match status" value="1"/>
</dbReference>